<proteinExistence type="predicted"/>
<name>A0ABW9JE33_9SPHI</name>
<comment type="caution">
    <text evidence="1">The sequence shown here is derived from an EMBL/GenBank/DDBJ whole genome shotgun (WGS) entry which is preliminary data.</text>
</comment>
<dbReference type="EMBL" id="SRMP02000004">
    <property type="protein sequence ID" value="MFN0290678.1"/>
    <property type="molecule type" value="Genomic_DNA"/>
</dbReference>
<keyword evidence="2" id="KW-1185">Reference proteome</keyword>
<evidence type="ECO:0000313" key="2">
    <source>
        <dbReference type="Proteomes" id="UP001517367"/>
    </source>
</evidence>
<evidence type="ECO:0000313" key="1">
    <source>
        <dbReference type="EMBL" id="MFN0290678.1"/>
    </source>
</evidence>
<protein>
    <recommendedName>
        <fullName evidence="3">Secreted protein</fullName>
    </recommendedName>
</protein>
<evidence type="ECO:0008006" key="3">
    <source>
        <dbReference type="Google" id="ProtNLM"/>
    </source>
</evidence>
<sequence>MIILAIFSLAITPWGALHHHESESIVHEKNCTHTVHVKTSTETCLICKAHFEKSFTADFQNYLAYLKSNQVKTVFPLVGNSFTEIIASCLRGPPSVS</sequence>
<dbReference type="Proteomes" id="UP001517367">
    <property type="component" value="Unassembled WGS sequence"/>
</dbReference>
<reference evidence="1 2" key="1">
    <citation type="submission" date="2024-12" db="EMBL/GenBank/DDBJ databases">
        <authorList>
            <person name="Hu S."/>
        </authorList>
    </citation>
    <scope>NUCLEOTIDE SEQUENCE [LARGE SCALE GENOMIC DNA]</scope>
    <source>
        <strain evidence="1 2">P-25</strain>
    </source>
</reference>
<accession>A0ABW9JE33</accession>
<organism evidence="1 2">
    <name type="scientific">Pedobacter helvus</name>
    <dbReference type="NCBI Taxonomy" id="2563444"/>
    <lineage>
        <taxon>Bacteria</taxon>
        <taxon>Pseudomonadati</taxon>
        <taxon>Bacteroidota</taxon>
        <taxon>Sphingobacteriia</taxon>
        <taxon>Sphingobacteriales</taxon>
        <taxon>Sphingobacteriaceae</taxon>
        <taxon>Pedobacter</taxon>
    </lineage>
</organism>
<gene>
    <name evidence="1" type="ORF">E5L68_004715</name>
</gene>